<dbReference type="AlphaFoldDB" id="A0A9J5VYL4"/>
<reference evidence="1" key="1">
    <citation type="submission" date="2020-09" db="EMBL/GenBank/DDBJ databases">
        <title>De no assembly of potato wild relative species, Solanum commersonii.</title>
        <authorList>
            <person name="Cho K."/>
        </authorList>
    </citation>
    <scope>NUCLEOTIDE SEQUENCE</scope>
    <source>
        <strain evidence="1">LZ3.2</strain>
        <tissue evidence="1">Leaf</tissue>
    </source>
</reference>
<comment type="caution">
    <text evidence="1">The sequence shown here is derived from an EMBL/GenBank/DDBJ whole genome shotgun (WGS) entry which is preliminary data.</text>
</comment>
<sequence>MEELDGAYYSILRKLCVLLELERQICPRVLMMVAWEMLKNVRNTPLVLDTKPTREEISSANLKGKKLLKITLLEGLKTCSLKKRECNMILEGCREALTIWDAMHEDALNNWTCNSPRFSGNLGR</sequence>
<gene>
    <name evidence="1" type="ORF">H5410_064755</name>
</gene>
<dbReference type="Proteomes" id="UP000824120">
    <property type="component" value="Unassembled WGS sequence"/>
</dbReference>
<name>A0A9J5VYL4_SOLCO</name>
<dbReference type="OrthoDB" id="1296195at2759"/>
<dbReference type="EMBL" id="JACXVP010000193">
    <property type="protein sequence ID" value="KAG5568226.1"/>
    <property type="molecule type" value="Genomic_DNA"/>
</dbReference>
<protein>
    <submittedName>
        <fullName evidence="1">Uncharacterized protein</fullName>
    </submittedName>
</protein>
<proteinExistence type="predicted"/>
<organism evidence="1 2">
    <name type="scientific">Solanum commersonii</name>
    <name type="common">Commerson's wild potato</name>
    <name type="synonym">Commerson's nightshade</name>
    <dbReference type="NCBI Taxonomy" id="4109"/>
    <lineage>
        <taxon>Eukaryota</taxon>
        <taxon>Viridiplantae</taxon>
        <taxon>Streptophyta</taxon>
        <taxon>Embryophyta</taxon>
        <taxon>Tracheophyta</taxon>
        <taxon>Spermatophyta</taxon>
        <taxon>Magnoliopsida</taxon>
        <taxon>eudicotyledons</taxon>
        <taxon>Gunneridae</taxon>
        <taxon>Pentapetalae</taxon>
        <taxon>asterids</taxon>
        <taxon>lamiids</taxon>
        <taxon>Solanales</taxon>
        <taxon>Solanaceae</taxon>
        <taxon>Solanoideae</taxon>
        <taxon>Solaneae</taxon>
        <taxon>Solanum</taxon>
    </lineage>
</organism>
<evidence type="ECO:0000313" key="2">
    <source>
        <dbReference type="Proteomes" id="UP000824120"/>
    </source>
</evidence>
<accession>A0A9J5VYL4</accession>
<evidence type="ECO:0000313" key="1">
    <source>
        <dbReference type="EMBL" id="KAG5568226.1"/>
    </source>
</evidence>
<keyword evidence="2" id="KW-1185">Reference proteome</keyword>